<keyword evidence="11" id="KW-0479">Metal-binding</keyword>
<comment type="catalytic activity">
    <reaction evidence="8 13">
        <text>2 5-aminolevulinate = porphobilinogen + 2 H2O + H(+)</text>
        <dbReference type="Rhea" id="RHEA:24064"/>
        <dbReference type="ChEBI" id="CHEBI:15377"/>
        <dbReference type="ChEBI" id="CHEBI:15378"/>
        <dbReference type="ChEBI" id="CHEBI:58126"/>
        <dbReference type="ChEBI" id="CHEBI:356416"/>
        <dbReference type="EC" id="4.2.1.24"/>
    </reaction>
</comment>
<evidence type="ECO:0000256" key="14">
    <source>
        <dbReference type="RuleBase" id="RU004161"/>
    </source>
</evidence>
<feature type="binding site" evidence="10">
    <location>
        <position position="209"/>
    </location>
    <ligand>
        <name>5-aminolevulinate</name>
        <dbReference type="ChEBI" id="CHEBI:356416"/>
        <label>1</label>
    </ligand>
</feature>
<dbReference type="PIRSF" id="PIRSF001415">
    <property type="entry name" value="Porphbilin_synth"/>
    <property type="match status" value="1"/>
</dbReference>
<evidence type="ECO:0000256" key="12">
    <source>
        <dbReference type="PIRSR" id="PIRSR001415-5"/>
    </source>
</evidence>
<comment type="subunit">
    <text evidence="13">Homooctamer.</text>
</comment>
<keyword evidence="11" id="KW-0862">Zinc</keyword>
<evidence type="ECO:0000256" key="8">
    <source>
        <dbReference type="ARBA" id="ARBA00047651"/>
    </source>
</evidence>
<keyword evidence="5" id="KW-0350">Heme biosynthesis</keyword>
<dbReference type="CDD" id="cd00384">
    <property type="entry name" value="ALAD_PBGS"/>
    <property type="match status" value="1"/>
</dbReference>
<dbReference type="SUPFAM" id="SSF51569">
    <property type="entry name" value="Aldolase"/>
    <property type="match status" value="1"/>
</dbReference>
<dbReference type="HOGENOM" id="CLU_035731_0_0_6"/>
<dbReference type="GO" id="GO:0004655">
    <property type="term" value="F:porphobilinogen synthase activity"/>
    <property type="evidence" value="ECO:0007669"/>
    <property type="project" value="UniProtKB-EC"/>
</dbReference>
<evidence type="ECO:0000256" key="11">
    <source>
        <dbReference type="PIRSR" id="PIRSR001415-3"/>
    </source>
</evidence>
<name>Q2SP73_HAHCH</name>
<dbReference type="AlphaFoldDB" id="Q2SP73"/>
<sequence>MLTMKASFPVARPRRLRRNNSIRDLVRETALRVEDLVYPLFVIPGIQQRETVAFMPGVERLSPDLAVELCVGAWRSGVKAVLLFGLPEHKDPQGRSAWEDGPVQQALRLIRQAAPGLMLITDVCLCQYAEHGHCGVLCGDGVDNDRTLALLAKVALSHARAGADVVAPAAMMDGQVAAIRRALDADGFQHVSVMSYAVKYASAFYGPFRDAANSAPAGGDRKHYQMDPANLREAMREAELDAAEGADFLMVKPAMVYLDVLRKLRDRFDLPMAAYNVSGEYAMVKAAAANGWIDERSVVLETLLSMKRAGADMIISYHALDATRWLQET</sequence>
<evidence type="ECO:0000313" key="16">
    <source>
        <dbReference type="Proteomes" id="UP000000238"/>
    </source>
</evidence>
<evidence type="ECO:0000256" key="9">
    <source>
        <dbReference type="PIRSR" id="PIRSR001415-1"/>
    </source>
</evidence>
<keyword evidence="7 13" id="KW-0627">Porphyrin biosynthesis</keyword>
<dbReference type="NCBIfam" id="NF006762">
    <property type="entry name" value="PRK09283.1"/>
    <property type="match status" value="1"/>
</dbReference>
<feature type="binding site" evidence="11">
    <location>
        <position position="126"/>
    </location>
    <ligand>
        <name>Zn(2+)</name>
        <dbReference type="ChEBI" id="CHEBI:29105"/>
        <note>catalytic</note>
    </ligand>
</feature>
<dbReference type="SMART" id="SM01004">
    <property type="entry name" value="ALAD"/>
    <property type="match status" value="1"/>
</dbReference>
<comment type="similarity">
    <text evidence="2 14">Belongs to the ALAD family.</text>
</comment>
<dbReference type="InterPro" id="IPR001731">
    <property type="entry name" value="ALAD"/>
</dbReference>
<evidence type="ECO:0000256" key="4">
    <source>
        <dbReference type="ARBA" id="ARBA00020771"/>
    </source>
</evidence>
<gene>
    <name evidence="15" type="ordered locus">HCH_00650</name>
</gene>
<feature type="active site" description="Schiff-base intermediate with substrate" evidence="9">
    <location>
        <position position="199"/>
    </location>
</feature>
<evidence type="ECO:0000256" key="1">
    <source>
        <dbReference type="ARBA" id="ARBA00004694"/>
    </source>
</evidence>
<feature type="binding site" evidence="12">
    <location>
        <position position="237"/>
    </location>
    <ligand>
        <name>Mg(2+)</name>
        <dbReference type="ChEBI" id="CHEBI:18420"/>
    </ligand>
</feature>
<dbReference type="PANTHER" id="PTHR11458">
    <property type="entry name" value="DELTA-AMINOLEVULINIC ACID DEHYDRATASE"/>
    <property type="match status" value="1"/>
</dbReference>
<comment type="pathway">
    <text evidence="1">Porphyrin-containing compound metabolism; protoporphyrin-IX biosynthesis; coproporphyrinogen-III from 5-aminolevulinate: step 1/4.</text>
</comment>
<evidence type="ECO:0000256" key="7">
    <source>
        <dbReference type="ARBA" id="ARBA00023244"/>
    </source>
</evidence>
<dbReference type="Pfam" id="PF00490">
    <property type="entry name" value="ALAD"/>
    <property type="match status" value="1"/>
</dbReference>
<keyword evidence="16" id="KW-1185">Reference proteome</keyword>
<feature type="binding site" evidence="10">
    <location>
        <position position="317"/>
    </location>
    <ligand>
        <name>5-aminolevulinate</name>
        <dbReference type="ChEBI" id="CHEBI:356416"/>
        <label>2</label>
    </ligand>
</feature>
<dbReference type="PROSITE" id="PS00169">
    <property type="entry name" value="D_ALA_DEHYDRATASE"/>
    <property type="match status" value="1"/>
</dbReference>
<dbReference type="KEGG" id="hch:HCH_00650"/>
<dbReference type="EMBL" id="CP000155">
    <property type="protein sequence ID" value="ABC27551.1"/>
    <property type="molecule type" value="Genomic_DNA"/>
</dbReference>
<protein>
    <recommendedName>
        <fullName evidence="4 13">Delta-aminolevulinic acid dehydratase</fullName>
        <ecNumber evidence="3 13">4.2.1.24</ecNumber>
    </recommendedName>
</protein>
<evidence type="ECO:0000256" key="5">
    <source>
        <dbReference type="ARBA" id="ARBA00023133"/>
    </source>
</evidence>
<dbReference type="InterPro" id="IPR030656">
    <property type="entry name" value="ALAD_AS"/>
</dbReference>
<dbReference type="Proteomes" id="UP000000238">
    <property type="component" value="Chromosome"/>
</dbReference>
<dbReference type="GO" id="GO:0005829">
    <property type="term" value="C:cytosol"/>
    <property type="evidence" value="ECO:0007669"/>
    <property type="project" value="TreeGrafter"/>
</dbReference>
<evidence type="ECO:0000256" key="13">
    <source>
        <dbReference type="RuleBase" id="RU000515"/>
    </source>
</evidence>
<dbReference type="PRINTS" id="PR00144">
    <property type="entry name" value="DALDHYDRTASE"/>
</dbReference>
<keyword evidence="12" id="KW-0460">Magnesium</keyword>
<accession>Q2SP73</accession>
<evidence type="ECO:0000256" key="2">
    <source>
        <dbReference type="ARBA" id="ARBA00008055"/>
    </source>
</evidence>
<feature type="active site" description="Schiff-base intermediate with substrate" evidence="9">
    <location>
        <position position="252"/>
    </location>
</feature>
<feature type="binding site" evidence="10">
    <location>
        <position position="278"/>
    </location>
    <ligand>
        <name>5-aminolevulinate</name>
        <dbReference type="ChEBI" id="CHEBI:356416"/>
        <label>2</label>
    </ligand>
</feature>
<dbReference type="InterPro" id="IPR013785">
    <property type="entry name" value="Aldolase_TIM"/>
</dbReference>
<evidence type="ECO:0000256" key="10">
    <source>
        <dbReference type="PIRSR" id="PIRSR001415-2"/>
    </source>
</evidence>
<feature type="binding site" evidence="10">
    <location>
        <position position="221"/>
    </location>
    <ligand>
        <name>5-aminolevulinate</name>
        <dbReference type="ChEBI" id="CHEBI:356416"/>
        <label>1</label>
    </ligand>
</feature>
<organism evidence="15 16">
    <name type="scientific">Hahella chejuensis (strain KCTC 2396)</name>
    <dbReference type="NCBI Taxonomy" id="349521"/>
    <lineage>
        <taxon>Bacteria</taxon>
        <taxon>Pseudomonadati</taxon>
        <taxon>Pseudomonadota</taxon>
        <taxon>Gammaproteobacteria</taxon>
        <taxon>Oceanospirillales</taxon>
        <taxon>Hahellaceae</taxon>
        <taxon>Hahella</taxon>
    </lineage>
</organism>
<dbReference type="PANTHER" id="PTHR11458:SF0">
    <property type="entry name" value="DELTA-AMINOLEVULINIC ACID DEHYDRATASE"/>
    <property type="match status" value="1"/>
</dbReference>
<dbReference type="UniPathway" id="UPA00251">
    <property type="reaction ID" value="UER00318"/>
</dbReference>
<dbReference type="STRING" id="349521.HCH_00650"/>
<dbReference type="RefSeq" id="WP_011394628.1">
    <property type="nucleotide sequence ID" value="NC_007645.1"/>
</dbReference>
<dbReference type="EC" id="4.2.1.24" evidence="3 13"/>
<dbReference type="FunFam" id="3.20.20.70:FF:000019">
    <property type="entry name" value="Delta-aminolevulinic acid dehydratase"/>
    <property type="match status" value="1"/>
</dbReference>
<dbReference type="Gene3D" id="3.20.20.70">
    <property type="entry name" value="Aldolase class I"/>
    <property type="match status" value="1"/>
</dbReference>
<dbReference type="GO" id="GO:0008270">
    <property type="term" value="F:zinc ion binding"/>
    <property type="evidence" value="ECO:0007669"/>
    <property type="project" value="TreeGrafter"/>
</dbReference>
<evidence type="ECO:0000256" key="6">
    <source>
        <dbReference type="ARBA" id="ARBA00023239"/>
    </source>
</evidence>
<evidence type="ECO:0000313" key="15">
    <source>
        <dbReference type="EMBL" id="ABC27551.1"/>
    </source>
</evidence>
<dbReference type="eggNOG" id="COG0113">
    <property type="taxonomic scope" value="Bacteria"/>
</dbReference>
<dbReference type="GO" id="GO:0006782">
    <property type="term" value="P:protoporphyrinogen IX biosynthetic process"/>
    <property type="evidence" value="ECO:0007669"/>
    <property type="project" value="UniProtKB-UniPathway"/>
</dbReference>
<feature type="binding site" evidence="11">
    <location>
        <position position="124"/>
    </location>
    <ligand>
        <name>Zn(2+)</name>
        <dbReference type="ChEBI" id="CHEBI:29105"/>
        <note>catalytic</note>
    </ligand>
</feature>
<keyword evidence="6 13" id="KW-0456">Lyase</keyword>
<feature type="binding site" evidence="11">
    <location>
        <position position="134"/>
    </location>
    <ligand>
        <name>Zn(2+)</name>
        <dbReference type="ChEBI" id="CHEBI:29105"/>
        <note>catalytic</note>
    </ligand>
</feature>
<reference evidence="15 16" key="1">
    <citation type="journal article" date="2005" name="Nucleic Acids Res.">
        <title>Genomic blueprint of Hahella chejuensis, a marine microbe producing an algicidal agent.</title>
        <authorList>
            <person name="Jeong H."/>
            <person name="Yim J.H."/>
            <person name="Lee C."/>
            <person name="Choi S.-H."/>
            <person name="Park Y.K."/>
            <person name="Yoon S.H."/>
            <person name="Hur C.-G."/>
            <person name="Kang H.-Y."/>
            <person name="Kim D."/>
            <person name="Lee H.H."/>
            <person name="Park K.H."/>
            <person name="Park S.-H."/>
            <person name="Park H.-S."/>
            <person name="Lee H.K."/>
            <person name="Oh T.K."/>
            <person name="Kim J.F."/>
        </authorList>
    </citation>
    <scope>NUCLEOTIDE SEQUENCE [LARGE SCALE GENOMIC DNA]</scope>
    <source>
        <strain evidence="15 16">KCTC 2396</strain>
    </source>
</reference>
<evidence type="ECO:0000256" key="3">
    <source>
        <dbReference type="ARBA" id="ARBA00012053"/>
    </source>
</evidence>
<proteinExistence type="inferred from homology"/>